<organism evidence="1 2">
    <name type="scientific">Obba rivulosa</name>
    <dbReference type="NCBI Taxonomy" id="1052685"/>
    <lineage>
        <taxon>Eukaryota</taxon>
        <taxon>Fungi</taxon>
        <taxon>Dikarya</taxon>
        <taxon>Basidiomycota</taxon>
        <taxon>Agaricomycotina</taxon>
        <taxon>Agaricomycetes</taxon>
        <taxon>Polyporales</taxon>
        <taxon>Gelatoporiaceae</taxon>
        <taxon>Obba</taxon>
    </lineage>
</organism>
<proteinExistence type="predicted"/>
<reference evidence="1 2" key="1">
    <citation type="submission" date="2016-07" db="EMBL/GenBank/DDBJ databases">
        <title>Draft genome of the white-rot fungus Obba rivulosa 3A-2.</title>
        <authorList>
            <consortium name="DOE Joint Genome Institute"/>
            <person name="Miettinen O."/>
            <person name="Riley R."/>
            <person name="Acob R."/>
            <person name="Barry K."/>
            <person name="Cullen D."/>
            <person name="De Vries R."/>
            <person name="Hainaut M."/>
            <person name="Hatakka A."/>
            <person name="Henrissat B."/>
            <person name="Hilden K."/>
            <person name="Kuo R."/>
            <person name="Labutti K."/>
            <person name="Lipzen A."/>
            <person name="Makela M.R."/>
            <person name="Sandor L."/>
            <person name="Spatafora J.W."/>
            <person name="Grigoriev I.V."/>
            <person name="Hibbett D.S."/>
        </authorList>
    </citation>
    <scope>NUCLEOTIDE SEQUENCE [LARGE SCALE GENOMIC DNA]</scope>
    <source>
        <strain evidence="1 2">3A-2</strain>
    </source>
</reference>
<dbReference type="EMBL" id="KV722394">
    <property type="protein sequence ID" value="OCH90951.1"/>
    <property type="molecule type" value="Genomic_DNA"/>
</dbReference>
<keyword evidence="2" id="KW-1185">Reference proteome</keyword>
<sequence>MVFLRHPSDCITLQTGSFTEAHAGPRHHCPSRDAELAVLDCHSLQLLFHVHISMSSYVPMYCVQMLSSATDVTN</sequence>
<evidence type="ECO:0000313" key="1">
    <source>
        <dbReference type="EMBL" id="OCH90951.1"/>
    </source>
</evidence>
<name>A0A8E2AUR8_9APHY</name>
<evidence type="ECO:0000313" key="2">
    <source>
        <dbReference type="Proteomes" id="UP000250043"/>
    </source>
</evidence>
<accession>A0A8E2AUR8</accession>
<protein>
    <submittedName>
        <fullName evidence="1">Uncharacterized protein</fullName>
    </submittedName>
</protein>
<dbReference type="AlphaFoldDB" id="A0A8E2AUR8"/>
<gene>
    <name evidence="1" type="ORF">OBBRIDRAFT_558503</name>
</gene>
<dbReference type="Proteomes" id="UP000250043">
    <property type="component" value="Unassembled WGS sequence"/>
</dbReference>